<name>A0A344URT9_9ACTN</name>
<protein>
    <submittedName>
        <fullName evidence="2">Uncharacterized protein</fullName>
    </submittedName>
</protein>
<gene>
    <name evidence="2" type="ORF">JS278_00800</name>
</gene>
<sequence>MGMSIHHSHSADPDETPISLPLAIITVDPYGVLTVSLDGAEYPPPSPTAPWTKGRFGELLDVLTADRTRTIRVEIHESDGSTFTDIIDTARTPRPESAAQSPAPRRARHRHAPDTIEVTGAGFQPGEDVTVGLVRSTVEATAAGAVRVTLDLGELPTGGTDVLLVGTTSARVVWRRVP</sequence>
<evidence type="ECO:0000313" key="2">
    <source>
        <dbReference type="EMBL" id="AXE37987.1"/>
    </source>
</evidence>
<dbReference type="AlphaFoldDB" id="A0A344URT9"/>
<dbReference type="EMBL" id="CP025198">
    <property type="protein sequence ID" value="AXE37987.1"/>
    <property type="molecule type" value="Genomic_DNA"/>
</dbReference>
<feature type="region of interest" description="Disordered" evidence="1">
    <location>
        <begin position="90"/>
        <end position="110"/>
    </location>
</feature>
<feature type="compositionally biased region" description="Low complexity" evidence="1">
    <location>
        <begin position="95"/>
        <end position="104"/>
    </location>
</feature>
<accession>A0A344URT9</accession>
<evidence type="ECO:0000313" key="3">
    <source>
        <dbReference type="Proteomes" id="UP000251995"/>
    </source>
</evidence>
<keyword evidence="3" id="KW-1185">Reference proteome</keyword>
<dbReference type="KEGG" id="acij:JS278_00800"/>
<organism evidence="2 3">
    <name type="scientific">Acidipropionibacterium virtanenii</name>
    <dbReference type="NCBI Taxonomy" id="2057246"/>
    <lineage>
        <taxon>Bacteria</taxon>
        <taxon>Bacillati</taxon>
        <taxon>Actinomycetota</taxon>
        <taxon>Actinomycetes</taxon>
        <taxon>Propionibacteriales</taxon>
        <taxon>Propionibacteriaceae</taxon>
        <taxon>Acidipropionibacterium</taxon>
    </lineage>
</organism>
<proteinExistence type="predicted"/>
<reference evidence="2 3" key="1">
    <citation type="submission" date="2017-12" db="EMBL/GenBank/DDBJ databases">
        <title>The whole genome sequence of the Acidipropionibacterium virtanenii sp. nov. type strain JS278.</title>
        <authorList>
            <person name="Laine P."/>
            <person name="Deptula P."/>
            <person name="Varmanen P."/>
            <person name="Auvinen P."/>
        </authorList>
    </citation>
    <scope>NUCLEOTIDE SEQUENCE [LARGE SCALE GENOMIC DNA]</scope>
    <source>
        <strain evidence="2 3">JS278</strain>
    </source>
</reference>
<evidence type="ECO:0000256" key="1">
    <source>
        <dbReference type="SAM" id="MobiDB-lite"/>
    </source>
</evidence>
<dbReference type="Proteomes" id="UP000251995">
    <property type="component" value="Chromosome"/>
</dbReference>